<evidence type="ECO:0000256" key="2">
    <source>
        <dbReference type="ARBA" id="ARBA00022679"/>
    </source>
</evidence>
<protein>
    <submittedName>
        <fullName evidence="4">16S RNA methylase</fullName>
    </submittedName>
</protein>
<dbReference type="GO" id="GO:0008757">
    <property type="term" value="F:S-adenosylmethionine-dependent methyltransferase activity"/>
    <property type="evidence" value="ECO:0007669"/>
    <property type="project" value="InterPro"/>
</dbReference>
<dbReference type="SUPFAM" id="SSF53335">
    <property type="entry name" value="S-adenosyl-L-methionine-dependent methyltransferases"/>
    <property type="match status" value="1"/>
</dbReference>
<evidence type="ECO:0000313" key="4">
    <source>
        <dbReference type="EMBL" id="KRM60438.1"/>
    </source>
</evidence>
<dbReference type="GO" id="GO:0032259">
    <property type="term" value="P:methylation"/>
    <property type="evidence" value="ECO:0007669"/>
    <property type="project" value="UniProtKB-KW"/>
</dbReference>
<dbReference type="EMBL" id="AYYY01000063">
    <property type="protein sequence ID" value="KRM60438.1"/>
    <property type="molecule type" value="Genomic_DNA"/>
</dbReference>
<evidence type="ECO:0000313" key="5">
    <source>
        <dbReference type="Proteomes" id="UP000051733"/>
    </source>
</evidence>
<sequence>MEINQLNNHYYTQNPDVLHDKKTWSFELLNQSFQFVTDNGVFSKHTVDFGSRTMIECFETDQLPKGKILDLGCGYGPIGLALAKKYSNRNVDMVDVNELAMALARENAGLNQIENVQIFASDGYEHVTDQYAAIVTNPPVRAGKSVVDRFITSANDHLINNGTLWVVLQKKQGAPSAKKLMTQTFGNCEVVQRNKGYYILKSVKEIDS</sequence>
<evidence type="ECO:0000256" key="1">
    <source>
        <dbReference type="ARBA" id="ARBA00022603"/>
    </source>
</evidence>
<dbReference type="Gene3D" id="3.40.50.150">
    <property type="entry name" value="Vaccinia Virus protein VP39"/>
    <property type="match status" value="1"/>
</dbReference>
<reference evidence="4 5" key="1">
    <citation type="journal article" date="2015" name="Genome Announc.">
        <title>Expanding the biotechnology potential of lactobacilli through comparative genomics of 213 strains and associated genera.</title>
        <authorList>
            <person name="Sun Z."/>
            <person name="Harris H.M."/>
            <person name="McCann A."/>
            <person name="Guo C."/>
            <person name="Argimon S."/>
            <person name="Zhang W."/>
            <person name="Yang X."/>
            <person name="Jeffery I.B."/>
            <person name="Cooney J.C."/>
            <person name="Kagawa T.F."/>
            <person name="Liu W."/>
            <person name="Song Y."/>
            <person name="Salvetti E."/>
            <person name="Wrobel A."/>
            <person name="Rasinkangas P."/>
            <person name="Parkhill J."/>
            <person name="Rea M.C."/>
            <person name="O'Sullivan O."/>
            <person name="Ritari J."/>
            <person name="Douillard F.P."/>
            <person name="Paul Ross R."/>
            <person name="Yang R."/>
            <person name="Briner A.E."/>
            <person name="Felis G.E."/>
            <person name="de Vos W.M."/>
            <person name="Barrangou R."/>
            <person name="Klaenhammer T.R."/>
            <person name="Caufield P.W."/>
            <person name="Cui Y."/>
            <person name="Zhang H."/>
            <person name="O'Toole P.W."/>
        </authorList>
    </citation>
    <scope>NUCLEOTIDE SEQUENCE [LARGE SCALE GENOMIC DNA]</scope>
    <source>
        <strain evidence="4 5">DSM 20634</strain>
    </source>
</reference>
<dbReference type="PANTHER" id="PTHR47816:SF4">
    <property type="entry name" value="RIBOSOMAL RNA SMALL SUBUNIT METHYLTRANSFERASE C"/>
    <property type="match status" value="1"/>
</dbReference>
<dbReference type="PATRIC" id="fig|1423813.3.peg.537"/>
<name>A0A0R2A9T0_9LACO</name>
<gene>
    <name evidence="4" type="ORF">FC26_GL000526</name>
</gene>
<dbReference type="CDD" id="cd02440">
    <property type="entry name" value="AdoMet_MTases"/>
    <property type="match status" value="1"/>
</dbReference>
<dbReference type="InterPro" id="IPR029063">
    <property type="entry name" value="SAM-dependent_MTases_sf"/>
</dbReference>
<keyword evidence="1 4" id="KW-0489">Methyltransferase</keyword>
<comment type="caution">
    <text evidence="4">The sequence shown here is derived from an EMBL/GenBank/DDBJ whole genome shotgun (WGS) entry which is preliminary data.</text>
</comment>
<organism evidence="4 5">
    <name type="scientific">Paucilactobacillus vaccinostercus DSM 20634</name>
    <dbReference type="NCBI Taxonomy" id="1423813"/>
    <lineage>
        <taxon>Bacteria</taxon>
        <taxon>Bacillati</taxon>
        <taxon>Bacillota</taxon>
        <taxon>Bacilli</taxon>
        <taxon>Lactobacillales</taxon>
        <taxon>Lactobacillaceae</taxon>
        <taxon>Paucilactobacillus</taxon>
    </lineage>
</organism>
<dbReference type="Pfam" id="PF05175">
    <property type="entry name" value="MTS"/>
    <property type="match status" value="1"/>
</dbReference>
<dbReference type="STRING" id="1423813.FC26_GL000526"/>
<evidence type="ECO:0000259" key="3">
    <source>
        <dbReference type="Pfam" id="PF05175"/>
    </source>
</evidence>
<proteinExistence type="predicted"/>
<accession>A0A0R2A9T0</accession>
<feature type="domain" description="Methyltransferase small" evidence="3">
    <location>
        <begin position="33"/>
        <end position="201"/>
    </location>
</feature>
<keyword evidence="2" id="KW-0808">Transferase</keyword>
<dbReference type="InterPro" id="IPR046977">
    <property type="entry name" value="RsmC/RlmG"/>
</dbReference>
<dbReference type="InterPro" id="IPR007848">
    <property type="entry name" value="Small_mtfrase_dom"/>
</dbReference>
<dbReference type="AlphaFoldDB" id="A0A0R2A9T0"/>
<dbReference type="PANTHER" id="PTHR47816">
    <property type="entry name" value="RIBOSOMAL RNA SMALL SUBUNIT METHYLTRANSFERASE C"/>
    <property type="match status" value="1"/>
</dbReference>
<keyword evidence="5" id="KW-1185">Reference proteome</keyword>
<dbReference type="Proteomes" id="UP000051733">
    <property type="component" value="Unassembled WGS sequence"/>
</dbReference>